<keyword evidence="1" id="KW-1185">Reference proteome</keyword>
<protein>
    <submittedName>
        <fullName evidence="2">Uncharacterized protein LOC142179891</fullName>
    </submittedName>
</protein>
<reference evidence="1" key="1">
    <citation type="journal article" date="2014" name="Nat. Commun.">
        <title>The tobacco genome sequence and its comparison with those of tomato and potato.</title>
        <authorList>
            <person name="Sierro N."/>
            <person name="Battey J.N."/>
            <person name="Ouadi S."/>
            <person name="Bakaher N."/>
            <person name="Bovet L."/>
            <person name="Willig A."/>
            <person name="Goepfert S."/>
            <person name="Peitsch M.C."/>
            <person name="Ivanov N.V."/>
        </authorList>
    </citation>
    <scope>NUCLEOTIDE SEQUENCE [LARGE SCALE GENOMIC DNA]</scope>
</reference>
<accession>A0AC58UBL2</accession>
<proteinExistence type="predicted"/>
<sequence>MPTGKLAKWKILLSKLNIVYITQKAIKGQALANHLAENPVDGDYEPFTTYFPNEEVLFAGEDIAESYPRWRIFFDKAANFKGVKIGAVLISESGKHYPSSAKIRFSCTNNMVEYEACILGIRMAVDMKVKELLVIGDSDILIHQVQGEWSTKNVKILLYLHRMKELCKKFMKIEFKHVPRIQNEFVDALEPLSSMIQHPDKNYINPIEIKIRDQHAYCFHVDEELDGKPLYNDIRKFLATSEFPENAINGQKQALSRLANHVFLNREVLCMRTPRLRFVGMCRRCQGNQVVGGNTCMNVRIPHEWVHISQEDPKSWRLLDDYRKRQ</sequence>
<dbReference type="RefSeq" id="XP_075106881.1">
    <property type="nucleotide sequence ID" value="XM_075250780.1"/>
</dbReference>
<evidence type="ECO:0000313" key="2">
    <source>
        <dbReference type="RefSeq" id="XP_075106881.1"/>
    </source>
</evidence>
<name>A0AC58UBL2_TOBAC</name>
<dbReference type="Proteomes" id="UP000790787">
    <property type="component" value="Chromosome 4"/>
</dbReference>
<reference evidence="2" key="2">
    <citation type="submission" date="2025-08" db="UniProtKB">
        <authorList>
            <consortium name="RefSeq"/>
        </authorList>
    </citation>
    <scope>IDENTIFICATION</scope>
    <source>
        <tissue evidence="2">Leaf</tissue>
    </source>
</reference>
<organism evidence="1 2">
    <name type="scientific">Nicotiana tabacum</name>
    <name type="common">Common tobacco</name>
    <dbReference type="NCBI Taxonomy" id="4097"/>
    <lineage>
        <taxon>Eukaryota</taxon>
        <taxon>Viridiplantae</taxon>
        <taxon>Streptophyta</taxon>
        <taxon>Embryophyta</taxon>
        <taxon>Tracheophyta</taxon>
        <taxon>Spermatophyta</taxon>
        <taxon>Magnoliopsida</taxon>
        <taxon>eudicotyledons</taxon>
        <taxon>Gunneridae</taxon>
        <taxon>Pentapetalae</taxon>
        <taxon>asterids</taxon>
        <taxon>lamiids</taxon>
        <taxon>Solanales</taxon>
        <taxon>Solanaceae</taxon>
        <taxon>Nicotianoideae</taxon>
        <taxon>Nicotianeae</taxon>
        <taxon>Nicotiana</taxon>
    </lineage>
</organism>
<gene>
    <name evidence="2" type="primary">LOC142179891</name>
</gene>
<evidence type="ECO:0000313" key="1">
    <source>
        <dbReference type="Proteomes" id="UP000790787"/>
    </source>
</evidence>